<evidence type="ECO:0000313" key="4">
    <source>
        <dbReference type="Proteomes" id="UP000507470"/>
    </source>
</evidence>
<protein>
    <recommendedName>
        <fullName evidence="2">Tesmin/TSO1-like CXC domain-containing protein</fullName>
    </recommendedName>
</protein>
<dbReference type="InterPro" id="IPR033467">
    <property type="entry name" value="Tesmin/TSO1-like_CXC"/>
</dbReference>
<keyword evidence="4" id="KW-1185">Reference proteome</keyword>
<accession>A0A6J8AP87</accession>
<dbReference type="SMART" id="SM01114">
    <property type="entry name" value="CXC"/>
    <property type="match status" value="1"/>
</dbReference>
<feature type="domain" description="Tesmin/TSO1-like CXC" evidence="2">
    <location>
        <begin position="483"/>
        <end position="528"/>
    </location>
</feature>
<reference evidence="3 4" key="1">
    <citation type="submission" date="2020-06" db="EMBL/GenBank/DDBJ databases">
        <authorList>
            <person name="Li R."/>
            <person name="Bekaert M."/>
        </authorList>
    </citation>
    <scope>NUCLEOTIDE SEQUENCE [LARGE SCALE GENOMIC DNA]</scope>
    <source>
        <strain evidence="4">wild</strain>
    </source>
</reference>
<dbReference type="EMBL" id="CACVKT020001743">
    <property type="protein sequence ID" value="CAC5370954.1"/>
    <property type="molecule type" value="Genomic_DNA"/>
</dbReference>
<feature type="compositionally biased region" description="Acidic residues" evidence="1">
    <location>
        <begin position="547"/>
        <end position="566"/>
    </location>
</feature>
<dbReference type="Proteomes" id="UP000507470">
    <property type="component" value="Unassembled WGS sequence"/>
</dbReference>
<sequence length="580" mass="67164">MPHHTQHTTPYVELEERNIQEYFCHLQQSSLFSTGDRQILHHIFTDTDATAEQTDSLMKYRQFGQERFSKLCKLFLLKTTDSKTKPPPRKKRNLKTFSITKKWCQSKDLERSRRDTEIQSSDYEKICPNTVLPQNWRSFIGVRTQKRLLVNFLSDKFLQLANEKFSNSDFLLVTAGGFDNEFKDKALCSKHGSITEYFDVAGDHEEAGTRVWLHAVTSSAINIIIYRPDTDVYFIGLPLLKNINKSIYVQLKDTPYEKSFIDMNTLVRSLKNDVCFQGIENIEECIQIVYIFSGCDYTSFFKGCGKKNFLTHLESMLVFISGGSEHGLLCDINSQSGLHSFYRLISAVYFSRHCSAFLPFSSPKTLFDTLNADTINEKHVMLISDIREKMWERILTEVEIMPNADALKLHWQRCCWVFMFWSQASTQFLKLPSLSDFGWQIIKLQDEHTDGQMDRHNRHFDSFLRCVWDSDVNLLKVEKTVDWYTKGCPCKTGCNTNRCKCRKLKSDTHDGFCCPGCKCINCKNMQEAPNSVNLDFSLSDVALEPVPSDESDMESDDEDEYEDPAQELEMIYLDINDTEV</sequence>
<name>A0A6J8AP87_MYTCO</name>
<organism evidence="3 4">
    <name type="scientific">Mytilus coruscus</name>
    <name type="common">Sea mussel</name>
    <dbReference type="NCBI Taxonomy" id="42192"/>
    <lineage>
        <taxon>Eukaryota</taxon>
        <taxon>Metazoa</taxon>
        <taxon>Spiralia</taxon>
        <taxon>Lophotrochozoa</taxon>
        <taxon>Mollusca</taxon>
        <taxon>Bivalvia</taxon>
        <taxon>Autobranchia</taxon>
        <taxon>Pteriomorphia</taxon>
        <taxon>Mytilida</taxon>
        <taxon>Mytiloidea</taxon>
        <taxon>Mytilidae</taxon>
        <taxon>Mytilinae</taxon>
        <taxon>Mytilus</taxon>
    </lineage>
</organism>
<evidence type="ECO:0000256" key="1">
    <source>
        <dbReference type="SAM" id="MobiDB-lite"/>
    </source>
</evidence>
<proteinExistence type="predicted"/>
<evidence type="ECO:0000313" key="3">
    <source>
        <dbReference type="EMBL" id="CAC5370954.1"/>
    </source>
</evidence>
<dbReference type="AlphaFoldDB" id="A0A6J8AP87"/>
<gene>
    <name evidence="3" type="ORF">MCOR_9581</name>
</gene>
<evidence type="ECO:0000259" key="2">
    <source>
        <dbReference type="SMART" id="SM01114"/>
    </source>
</evidence>
<feature type="region of interest" description="Disordered" evidence="1">
    <location>
        <begin position="545"/>
        <end position="566"/>
    </location>
</feature>